<organism evidence="1 2">
    <name type="scientific">Exophiala bonariae</name>
    <dbReference type="NCBI Taxonomy" id="1690606"/>
    <lineage>
        <taxon>Eukaryota</taxon>
        <taxon>Fungi</taxon>
        <taxon>Dikarya</taxon>
        <taxon>Ascomycota</taxon>
        <taxon>Pezizomycotina</taxon>
        <taxon>Eurotiomycetes</taxon>
        <taxon>Chaetothyriomycetidae</taxon>
        <taxon>Chaetothyriales</taxon>
        <taxon>Herpotrichiellaceae</taxon>
        <taxon>Exophiala</taxon>
    </lineage>
</organism>
<dbReference type="EMBL" id="JAVRRD010000004">
    <property type="protein sequence ID" value="KAK5060170.1"/>
    <property type="molecule type" value="Genomic_DNA"/>
</dbReference>
<dbReference type="RefSeq" id="XP_064709991.1">
    <property type="nucleotide sequence ID" value="XM_064853592.1"/>
</dbReference>
<dbReference type="GeneID" id="89978212"/>
<dbReference type="AlphaFoldDB" id="A0AAV9NK75"/>
<evidence type="ECO:0000313" key="2">
    <source>
        <dbReference type="Proteomes" id="UP001358417"/>
    </source>
</evidence>
<name>A0AAV9NK75_9EURO</name>
<evidence type="ECO:0000313" key="1">
    <source>
        <dbReference type="EMBL" id="KAK5060170.1"/>
    </source>
</evidence>
<gene>
    <name evidence="1" type="ORF">LTR84_010054</name>
</gene>
<reference evidence="1 2" key="1">
    <citation type="submission" date="2023-08" db="EMBL/GenBank/DDBJ databases">
        <title>Black Yeasts Isolated from many extreme environments.</title>
        <authorList>
            <person name="Coleine C."/>
            <person name="Stajich J.E."/>
            <person name="Selbmann L."/>
        </authorList>
    </citation>
    <scope>NUCLEOTIDE SEQUENCE [LARGE SCALE GENOMIC DNA]</scope>
    <source>
        <strain evidence="1 2">CCFEE 5792</strain>
    </source>
</reference>
<accession>A0AAV9NK75</accession>
<dbReference type="SUPFAM" id="SSF53474">
    <property type="entry name" value="alpha/beta-Hydrolases"/>
    <property type="match status" value="1"/>
</dbReference>
<sequence length="319" mass="36431">MVATMRSDEEISSILEGYARSMGKLPRSPILHDPSEVGLHYDDVFFPSYDGVPLEGWFIPCAGSNKLIIANHPMGFSRAGFPSHLEPWKSIFGATGNTIEVNFMPDYEILHDAGYNVLAYDLRNFGHSGPANAQSVSAGRYESRDVIGSLLYARSRPDTKDMSIALFSRCLGFTSTLWAMHLYPKVFKAQNVSCLCGPQPISPRTLLERSFERDGVPMDRMAELDRLVKIHTSFSLFELGPRIPSKSVTVPTFVYQVEDDLMTKPIDVQTVYDNFPVKEKKLFWIKGTTRRWDGYTYFQRHPDQILQWFEKYMIQISWE</sequence>
<keyword evidence="2" id="KW-1185">Reference proteome</keyword>
<dbReference type="Gene3D" id="3.40.50.1820">
    <property type="entry name" value="alpha/beta hydrolase"/>
    <property type="match status" value="1"/>
</dbReference>
<comment type="caution">
    <text evidence="1">The sequence shown here is derived from an EMBL/GenBank/DDBJ whole genome shotgun (WGS) entry which is preliminary data.</text>
</comment>
<proteinExistence type="predicted"/>
<protein>
    <recommendedName>
        <fullName evidence="3">Serine aminopeptidase S33 domain-containing protein</fullName>
    </recommendedName>
</protein>
<dbReference type="Proteomes" id="UP001358417">
    <property type="component" value="Unassembled WGS sequence"/>
</dbReference>
<evidence type="ECO:0008006" key="3">
    <source>
        <dbReference type="Google" id="ProtNLM"/>
    </source>
</evidence>
<dbReference type="InterPro" id="IPR029058">
    <property type="entry name" value="AB_hydrolase_fold"/>
</dbReference>